<dbReference type="SUPFAM" id="SSF100879">
    <property type="entry name" value="Lesion bypass DNA polymerase (Y-family), little finger domain"/>
    <property type="match status" value="1"/>
</dbReference>
<protein>
    <submittedName>
        <fullName evidence="3">Excinuclease ABC subunit A</fullName>
    </submittedName>
</protein>
<dbReference type="Gene3D" id="3.30.1490.100">
    <property type="entry name" value="DNA polymerase, Y-family, little finger domain"/>
    <property type="match status" value="1"/>
</dbReference>
<dbReference type="GO" id="GO:0006281">
    <property type="term" value="P:DNA repair"/>
    <property type="evidence" value="ECO:0007669"/>
    <property type="project" value="InterPro"/>
</dbReference>
<evidence type="ECO:0000259" key="2">
    <source>
        <dbReference type="PROSITE" id="PS50173"/>
    </source>
</evidence>
<organism evidence="3 4">
    <name type="scientific">Brochothrix thermosphacta</name>
    <name type="common">Microbacterium thermosphactum</name>
    <dbReference type="NCBI Taxonomy" id="2756"/>
    <lineage>
        <taxon>Bacteria</taxon>
        <taxon>Bacillati</taxon>
        <taxon>Bacillota</taxon>
        <taxon>Bacilli</taxon>
        <taxon>Bacillales</taxon>
        <taxon>Listeriaceae</taxon>
        <taxon>Brochothrix</taxon>
    </lineage>
</organism>
<evidence type="ECO:0000313" key="3">
    <source>
        <dbReference type="EMBL" id="ATF26879.1"/>
    </source>
</evidence>
<dbReference type="SUPFAM" id="SSF56672">
    <property type="entry name" value="DNA/RNA polymerases"/>
    <property type="match status" value="1"/>
</dbReference>
<dbReference type="GO" id="GO:0042276">
    <property type="term" value="P:error-prone translesion synthesis"/>
    <property type="evidence" value="ECO:0007669"/>
    <property type="project" value="TreeGrafter"/>
</dbReference>
<reference evidence="3 4" key="1">
    <citation type="submission" date="2017-09" db="EMBL/GenBank/DDBJ databases">
        <title>Complete Genome Sequences of Two Strains of the Meat Spoilage Bacterium Brochothrix thermosphacta Isolated from Ground Chicken.</title>
        <authorList>
            <person name="Paoli G.C."/>
            <person name="Wijey C."/>
            <person name="Chen C.-Y."/>
            <person name="Nguyen L."/>
            <person name="Yan X."/>
            <person name="Irwin P.L."/>
        </authorList>
    </citation>
    <scope>NUCLEOTIDE SEQUENCE [LARGE SCALE GENOMIC DNA]</scope>
    <source>
        <strain evidence="3 4">BI</strain>
    </source>
</reference>
<comment type="similarity">
    <text evidence="1">Belongs to the DNA polymerase type-Y family.</text>
</comment>
<dbReference type="InterPro" id="IPR053848">
    <property type="entry name" value="IMS_HHH_1"/>
</dbReference>
<dbReference type="GO" id="GO:0009432">
    <property type="term" value="P:SOS response"/>
    <property type="evidence" value="ECO:0007669"/>
    <property type="project" value="TreeGrafter"/>
</dbReference>
<dbReference type="InterPro" id="IPR043502">
    <property type="entry name" value="DNA/RNA_pol_sf"/>
</dbReference>
<evidence type="ECO:0000256" key="1">
    <source>
        <dbReference type="ARBA" id="ARBA00010945"/>
    </source>
</evidence>
<keyword evidence="4" id="KW-1185">Reference proteome</keyword>
<gene>
    <name evidence="3" type="ORF">CNY62_11220</name>
</gene>
<dbReference type="InterPro" id="IPR017961">
    <property type="entry name" value="DNA_pol_Y-fam_little_finger"/>
</dbReference>
<dbReference type="GO" id="GO:0003887">
    <property type="term" value="F:DNA-directed DNA polymerase activity"/>
    <property type="evidence" value="ECO:0007669"/>
    <property type="project" value="InterPro"/>
</dbReference>
<dbReference type="InterPro" id="IPR036775">
    <property type="entry name" value="DNA_pol_Y-fam_lit_finger_sf"/>
</dbReference>
<dbReference type="EMBL" id="CP023483">
    <property type="protein sequence ID" value="ATF26879.1"/>
    <property type="molecule type" value="Genomic_DNA"/>
</dbReference>
<dbReference type="OrthoDB" id="9808813at2"/>
<dbReference type="Pfam" id="PF00817">
    <property type="entry name" value="IMS"/>
    <property type="match status" value="1"/>
</dbReference>
<dbReference type="GO" id="GO:0003684">
    <property type="term" value="F:damaged DNA binding"/>
    <property type="evidence" value="ECO:0007669"/>
    <property type="project" value="InterPro"/>
</dbReference>
<dbReference type="InterPro" id="IPR043128">
    <property type="entry name" value="Rev_trsase/Diguanyl_cyclase"/>
</dbReference>
<evidence type="ECO:0000313" key="4">
    <source>
        <dbReference type="Proteomes" id="UP000243591"/>
    </source>
</evidence>
<proteinExistence type="inferred from homology"/>
<dbReference type="CDD" id="cd01700">
    <property type="entry name" value="PolY_Pol_V_umuC"/>
    <property type="match status" value="1"/>
</dbReference>
<dbReference type="AlphaFoldDB" id="A0A1D2KRU1"/>
<feature type="domain" description="UmuC" evidence="2">
    <location>
        <begin position="14"/>
        <end position="202"/>
    </location>
</feature>
<dbReference type="KEGG" id="bths:CNY62_11220"/>
<dbReference type="InterPro" id="IPR001126">
    <property type="entry name" value="UmuC"/>
</dbReference>
<dbReference type="Gene3D" id="3.30.70.270">
    <property type="match status" value="1"/>
</dbReference>
<sequence>MKNFIYEEMPKRDILCIDCKSFFASVESVRRGEHPLESLVVVMSRGDSAGGLVLASSPRAKAEYGIKTGTRRYEIQPEWPVTIVEPRMNDYIKMNLKVNTILKRYTDDINWFPYSIDESFIDVTHSHTLFGTTLEIARAIQTTIFKELGLVVCVGIGDNPLLAKLALDHEAKEKYPYLAYWSYQDIAKIWAIHPLSAMWGIGHRTERTLQKMGIFTVKALAETDVASLQKKLGIIGEQLYYHAHGIDYSILAERIQPVSTSYGTSQILERDYHNPAEVLVVIREMVDKVATRLRKHQRDCEVLHLAINYSKGSEVASFSIQRKINATSSTTKLQVVAVKLFEDNYQEGPVRRISISCGKTAAKKTSQLNLFEIIEETVANERLERTIDLIRERYGYRALIHASSLSEGATAIKRSRLVGGH</sequence>
<dbReference type="Proteomes" id="UP000243591">
    <property type="component" value="Chromosome"/>
</dbReference>
<dbReference type="GO" id="GO:0005829">
    <property type="term" value="C:cytosol"/>
    <property type="evidence" value="ECO:0007669"/>
    <property type="project" value="TreeGrafter"/>
</dbReference>
<accession>A0A1D2KRU1</accession>
<dbReference type="InterPro" id="IPR050116">
    <property type="entry name" value="DNA_polymerase-Y"/>
</dbReference>
<dbReference type="PROSITE" id="PS50173">
    <property type="entry name" value="UMUC"/>
    <property type="match status" value="1"/>
</dbReference>
<dbReference type="PANTHER" id="PTHR11076:SF35">
    <property type="entry name" value="DNA REPAIR PROTEIN HOMOLOG YOBH"/>
    <property type="match status" value="1"/>
</dbReference>
<dbReference type="Gene3D" id="1.10.150.20">
    <property type="entry name" value="5' to 3' exonuclease, C-terminal subdomain"/>
    <property type="match status" value="1"/>
</dbReference>
<name>A0A1D2KRU1_BROTH</name>
<dbReference type="PANTHER" id="PTHR11076">
    <property type="entry name" value="DNA REPAIR POLYMERASE UMUC / TRANSFERASE FAMILY MEMBER"/>
    <property type="match status" value="1"/>
</dbReference>
<dbReference type="Pfam" id="PF21999">
    <property type="entry name" value="IMS_HHH_1"/>
    <property type="match status" value="1"/>
</dbReference>
<dbReference type="STRING" id="2756.BFR44_04845"/>
<dbReference type="Pfam" id="PF11799">
    <property type="entry name" value="IMS_C"/>
    <property type="match status" value="1"/>
</dbReference>
<dbReference type="Gene3D" id="3.40.1170.60">
    <property type="match status" value="1"/>
</dbReference>